<gene>
    <name evidence="10" type="ORF">GLAREA_05203</name>
</gene>
<dbReference type="OMA" id="HYVPKTF"/>
<evidence type="ECO:0000256" key="4">
    <source>
        <dbReference type="ARBA" id="ARBA00022989"/>
    </source>
</evidence>
<dbReference type="AlphaFoldDB" id="S3DDQ8"/>
<evidence type="ECO:0000256" key="8">
    <source>
        <dbReference type="SAM" id="MobiDB-lite"/>
    </source>
</evidence>
<keyword evidence="3" id="KW-0999">Mitochondrion inner membrane</keyword>
<evidence type="ECO:0000313" key="10">
    <source>
        <dbReference type="EMBL" id="EPE35865.1"/>
    </source>
</evidence>
<dbReference type="PROSITE" id="PS51758">
    <property type="entry name" value="LETM1_RBD"/>
    <property type="match status" value="1"/>
</dbReference>
<dbReference type="Pfam" id="PF07766">
    <property type="entry name" value="LETM1_RBD"/>
    <property type="match status" value="1"/>
</dbReference>
<dbReference type="GO" id="GO:0043022">
    <property type="term" value="F:ribosome binding"/>
    <property type="evidence" value="ECO:0007669"/>
    <property type="project" value="InterPro"/>
</dbReference>
<feature type="compositionally biased region" description="Low complexity" evidence="8">
    <location>
        <begin position="38"/>
        <end position="53"/>
    </location>
</feature>
<keyword evidence="6" id="KW-0472">Membrane</keyword>
<dbReference type="GO" id="GO:0030003">
    <property type="term" value="P:intracellular monoatomic cation homeostasis"/>
    <property type="evidence" value="ECO:0007669"/>
    <property type="project" value="TreeGrafter"/>
</dbReference>
<evidence type="ECO:0000256" key="3">
    <source>
        <dbReference type="ARBA" id="ARBA00022792"/>
    </source>
</evidence>
<name>S3DDQ8_GLAL2</name>
<dbReference type="InterPro" id="IPR033122">
    <property type="entry name" value="LETM1-like_RBD"/>
</dbReference>
<dbReference type="RefSeq" id="XP_008076683.1">
    <property type="nucleotide sequence ID" value="XM_008078492.1"/>
</dbReference>
<evidence type="ECO:0000313" key="11">
    <source>
        <dbReference type="Proteomes" id="UP000016922"/>
    </source>
</evidence>
<dbReference type="EMBL" id="KE145353">
    <property type="protein sequence ID" value="EPE35865.1"/>
    <property type="molecule type" value="Genomic_DNA"/>
</dbReference>
<keyword evidence="2" id="KW-0812">Transmembrane</keyword>
<evidence type="ECO:0000256" key="5">
    <source>
        <dbReference type="ARBA" id="ARBA00023128"/>
    </source>
</evidence>
<proteinExistence type="predicted"/>
<dbReference type="Proteomes" id="UP000016922">
    <property type="component" value="Unassembled WGS sequence"/>
</dbReference>
<evidence type="ECO:0000259" key="9">
    <source>
        <dbReference type="PROSITE" id="PS51758"/>
    </source>
</evidence>
<dbReference type="GO" id="GO:0005743">
    <property type="term" value="C:mitochondrial inner membrane"/>
    <property type="evidence" value="ECO:0007669"/>
    <property type="project" value="UniProtKB-SubCell"/>
</dbReference>
<evidence type="ECO:0000256" key="7">
    <source>
        <dbReference type="PROSITE-ProRule" id="PRU01094"/>
    </source>
</evidence>
<dbReference type="GeneID" id="19464257"/>
<organism evidence="10 11">
    <name type="scientific">Glarea lozoyensis (strain ATCC 20868 / MF5171)</name>
    <dbReference type="NCBI Taxonomy" id="1116229"/>
    <lineage>
        <taxon>Eukaryota</taxon>
        <taxon>Fungi</taxon>
        <taxon>Dikarya</taxon>
        <taxon>Ascomycota</taxon>
        <taxon>Pezizomycotina</taxon>
        <taxon>Leotiomycetes</taxon>
        <taxon>Helotiales</taxon>
        <taxon>Helotiaceae</taxon>
        <taxon>Glarea</taxon>
    </lineage>
</organism>
<evidence type="ECO:0000256" key="1">
    <source>
        <dbReference type="ARBA" id="ARBA00004434"/>
    </source>
</evidence>
<sequence>MTKLTPNGLRTVSSFQRVYSPSNYTSLLQFQAQYRHASSTSTNTTSKETNRSTLNGPLSTHPAPLVLPTRKEYPSTFKYLFNLGKTYANFYKTGGKNIYHNYRATQPIKSKINAHYPPSRHDPAVALRSYLHSQGLTRAEFQLLIRSWHDTKRVPLFGLVFLICGEFTPLVVLAISNIVPWTCRIPRQIEKDRRVLEERRGISFRNLTMAPPTEKGGALVRMQLIHVSWSLGLSSSVWDYLGGQYPGLPDWMLRRRVKRRVEYLEMDDMLLRKGKVEELDVEEARMACVERGINVVGRPERDIRGDLEAWLKAKEKGAPIERLLLSRPNVWPSTAKHT</sequence>
<reference evidence="10 11" key="1">
    <citation type="journal article" date="2013" name="BMC Genomics">
        <title>Genomics-driven discovery of the pneumocandin biosynthetic gene cluster in the fungus Glarea lozoyensis.</title>
        <authorList>
            <person name="Chen L."/>
            <person name="Yue Q."/>
            <person name="Zhang X."/>
            <person name="Xiang M."/>
            <person name="Wang C."/>
            <person name="Li S."/>
            <person name="Che Y."/>
            <person name="Ortiz-Lopez F.J."/>
            <person name="Bills G.F."/>
            <person name="Liu X."/>
            <person name="An Z."/>
        </authorList>
    </citation>
    <scope>NUCLEOTIDE SEQUENCE [LARGE SCALE GENOMIC DNA]</scope>
    <source>
        <strain evidence="11">ATCC 20868 / MF5171</strain>
    </source>
</reference>
<keyword evidence="11" id="KW-1185">Reference proteome</keyword>
<dbReference type="HOGENOM" id="CLU_048915_0_0_1"/>
<evidence type="ECO:0000256" key="2">
    <source>
        <dbReference type="ARBA" id="ARBA00022692"/>
    </source>
</evidence>
<protein>
    <recommendedName>
        <fullName evidence="9">Letm1 RBD domain-containing protein</fullName>
    </recommendedName>
</protein>
<dbReference type="KEGG" id="glz:GLAREA_05203"/>
<evidence type="ECO:0000256" key="6">
    <source>
        <dbReference type="ARBA" id="ARBA00023136"/>
    </source>
</evidence>
<dbReference type="eggNOG" id="ENOG502S1JA">
    <property type="taxonomic scope" value="Eukaryota"/>
</dbReference>
<comment type="subcellular location">
    <subcellularLocation>
        <location evidence="1">Mitochondrion inner membrane</location>
        <topology evidence="1">Single-pass membrane protein</topology>
    </subcellularLocation>
</comment>
<dbReference type="InterPro" id="IPR044202">
    <property type="entry name" value="LETM1/MDM38-like"/>
</dbReference>
<feature type="region of interest" description="Disordered" evidence="8">
    <location>
        <begin position="38"/>
        <end position="63"/>
    </location>
</feature>
<keyword evidence="5 7" id="KW-0496">Mitochondrion</keyword>
<dbReference type="PANTHER" id="PTHR14009:SF6">
    <property type="entry name" value="LETM1 RBD DOMAIN-CONTAINING PROTEIN"/>
    <property type="match status" value="1"/>
</dbReference>
<keyword evidence="4" id="KW-1133">Transmembrane helix</keyword>
<accession>S3DDQ8</accession>
<dbReference type="OrthoDB" id="73691at2759"/>
<dbReference type="PANTHER" id="PTHR14009">
    <property type="entry name" value="LEUCINE ZIPPER-EF-HAND CONTAINING TRANSMEMBRANE PROTEIN"/>
    <property type="match status" value="1"/>
</dbReference>
<feature type="domain" description="Letm1 RBD" evidence="9">
    <location>
        <begin position="169"/>
        <end position="338"/>
    </location>
</feature>